<keyword evidence="6" id="KW-0464">Manganese</keyword>
<dbReference type="PROSITE" id="PS51462">
    <property type="entry name" value="NUDIX"/>
    <property type="match status" value="1"/>
</dbReference>
<reference evidence="8 9" key="1">
    <citation type="submission" date="2019-09" db="EMBL/GenBank/DDBJ databases">
        <title>Whole-genome sequence of the purple sulfur bacterium Thiohalocapsa marina DSM 19078.</title>
        <authorList>
            <person name="Kyndt J.A."/>
            <person name="Meyer T.E."/>
        </authorList>
    </citation>
    <scope>NUCLEOTIDE SEQUENCE [LARGE SCALE GENOMIC DNA]</scope>
    <source>
        <strain evidence="8 9">DSM 19078</strain>
    </source>
</reference>
<dbReference type="InterPro" id="IPR015797">
    <property type="entry name" value="NUDIX_hydrolase-like_dom_sf"/>
</dbReference>
<organism evidence="8 9">
    <name type="scientific">Thiohalocapsa marina</name>
    <dbReference type="NCBI Taxonomy" id="424902"/>
    <lineage>
        <taxon>Bacteria</taxon>
        <taxon>Pseudomonadati</taxon>
        <taxon>Pseudomonadota</taxon>
        <taxon>Gammaproteobacteria</taxon>
        <taxon>Chromatiales</taxon>
        <taxon>Chromatiaceae</taxon>
        <taxon>Thiohalocapsa</taxon>
    </lineage>
</organism>
<dbReference type="OrthoDB" id="9802805at2"/>
<dbReference type="Gene3D" id="3.90.79.10">
    <property type="entry name" value="Nucleoside Triphosphate Pyrophosphohydrolase"/>
    <property type="match status" value="1"/>
</dbReference>
<comment type="caution">
    <text evidence="8">The sequence shown here is derived from an EMBL/GenBank/DDBJ whole genome shotgun (WGS) entry which is preliminary data.</text>
</comment>
<keyword evidence="9" id="KW-1185">Reference proteome</keyword>
<accession>A0A5M8FPZ4</accession>
<evidence type="ECO:0000313" key="8">
    <source>
        <dbReference type="EMBL" id="KAA6182922.1"/>
    </source>
</evidence>
<dbReference type="AlphaFoldDB" id="A0A5M8FPZ4"/>
<gene>
    <name evidence="8" type="ORF">F2Q65_17070</name>
</gene>
<dbReference type="EMBL" id="VWXX01000039">
    <property type="protein sequence ID" value="KAA6182922.1"/>
    <property type="molecule type" value="Genomic_DNA"/>
</dbReference>
<dbReference type="SUPFAM" id="SSF55811">
    <property type="entry name" value="Nudix"/>
    <property type="match status" value="1"/>
</dbReference>
<evidence type="ECO:0000256" key="3">
    <source>
        <dbReference type="ARBA" id="ARBA00022723"/>
    </source>
</evidence>
<dbReference type="GO" id="GO:0046872">
    <property type="term" value="F:metal ion binding"/>
    <property type="evidence" value="ECO:0007669"/>
    <property type="project" value="UniProtKB-KW"/>
</dbReference>
<dbReference type="Proteomes" id="UP000322981">
    <property type="component" value="Unassembled WGS sequence"/>
</dbReference>
<evidence type="ECO:0000313" key="9">
    <source>
        <dbReference type="Proteomes" id="UP000322981"/>
    </source>
</evidence>
<evidence type="ECO:0000256" key="1">
    <source>
        <dbReference type="ARBA" id="ARBA00001936"/>
    </source>
</evidence>
<dbReference type="PANTHER" id="PTHR12992:SF11">
    <property type="entry name" value="MITOCHONDRIAL COENZYME A DIPHOSPHATASE NUDT8"/>
    <property type="match status" value="1"/>
</dbReference>
<dbReference type="NCBIfam" id="NF007980">
    <property type="entry name" value="PRK10707.1"/>
    <property type="match status" value="1"/>
</dbReference>
<feature type="domain" description="Nudix hydrolase" evidence="7">
    <location>
        <begin position="48"/>
        <end position="182"/>
    </location>
</feature>
<name>A0A5M8FPZ4_9GAMM</name>
<proteinExistence type="predicted"/>
<comment type="cofactor">
    <cofactor evidence="1">
        <name>Mn(2+)</name>
        <dbReference type="ChEBI" id="CHEBI:29035"/>
    </cofactor>
</comment>
<keyword evidence="5" id="KW-0460">Magnesium</keyword>
<dbReference type="Pfam" id="PF00293">
    <property type="entry name" value="NUDIX"/>
    <property type="match status" value="1"/>
</dbReference>
<evidence type="ECO:0000256" key="6">
    <source>
        <dbReference type="ARBA" id="ARBA00023211"/>
    </source>
</evidence>
<dbReference type="InterPro" id="IPR045121">
    <property type="entry name" value="CoAse"/>
</dbReference>
<dbReference type="RefSeq" id="WP_150094613.1">
    <property type="nucleotide sequence ID" value="NZ_JBFUOH010000080.1"/>
</dbReference>
<evidence type="ECO:0000259" key="7">
    <source>
        <dbReference type="PROSITE" id="PS51462"/>
    </source>
</evidence>
<evidence type="ECO:0000256" key="5">
    <source>
        <dbReference type="ARBA" id="ARBA00022842"/>
    </source>
</evidence>
<comment type="cofactor">
    <cofactor evidence="2">
        <name>Mg(2+)</name>
        <dbReference type="ChEBI" id="CHEBI:18420"/>
    </cofactor>
</comment>
<evidence type="ECO:0000256" key="4">
    <source>
        <dbReference type="ARBA" id="ARBA00022801"/>
    </source>
</evidence>
<evidence type="ECO:0000256" key="2">
    <source>
        <dbReference type="ARBA" id="ARBA00001946"/>
    </source>
</evidence>
<dbReference type="GO" id="GO:0010945">
    <property type="term" value="F:coenzyme A diphosphatase activity"/>
    <property type="evidence" value="ECO:0007669"/>
    <property type="project" value="InterPro"/>
</dbReference>
<dbReference type="PANTHER" id="PTHR12992">
    <property type="entry name" value="NUDIX HYDROLASE"/>
    <property type="match status" value="1"/>
</dbReference>
<keyword evidence="4" id="KW-0378">Hydrolase</keyword>
<keyword evidence="3" id="KW-0479">Metal-binding</keyword>
<dbReference type="CDD" id="cd03426">
    <property type="entry name" value="NUDIX_CoAse_Nudt7"/>
    <property type="match status" value="1"/>
</dbReference>
<protein>
    <submittedName>
        <fullName evidence="8">CoA pyrophosphatase</fullName>
    </submittedName>
</protein>
<sequence length="232" mass="24580">MADPLASEARVRAAFLQPGAQAASRRSAAGGSGSIAGADWPGLDGPGVRHIAAAVLVPVVAHPAGPSVLLTRRSAHLHHHPGQISFPGGCVEADDSGPVATALRETEEEIGLHRRHVERLGELPDYLTGTGFRVTPVVSLVHPPFELRLDPFEVDEVFEVPLSHFLDPSNHQRHSTTIQGRLRHFHAMPYGQYFIWGATAGILMSLYQMLAGVDGAEAGEPGPGHSTTLAAS</sequence>
<dbReference type="InterPro" id="IPR000086">
    <property type="entry name" value="NUDIX_hydrolase_dom"/>
</dbReference>